<protein>
    <recommendedName>
        <fullName evidence="14">CCR4-NOT transcription complex subunit 2</fullName>
    </recommendedName>
    <alternativeName>
        <fullName evidence="15">CCR4-associated factor 2</fullName>
    </alternativeName>
</protein>
<dbReference type="InterPro" id="IPR007282">
    <property type="entry name" value="NOT2/3/5_C"/>
</dbReference>
<dbReference type="AlphaFoldDB" id="A0A9W9YDV2"/>
<dbReference type="GO" id="GO:0005634">
    <property type="term" value="C:nucleus"/>
    <property type="evidence" value="ECO:0007669"/>
    <property type="project" value="UniProtKB-SubCell"/>
</dbReference>
<feature type="compositionally biased region" description="Polar residues" evidence="16">
    <location>
        <begin position="415"/>
        <end position="424"/>
    </location>
</feature>
<evidence type="ECO:0000256" key="6">
    <source>
        <dbReference type="ARBA" id="ARBA00022491"/>
    </source>
</evidence>
<gene>
    <name evidence="18" type="primary">CNOT2</name>
    <name evidence="18" type="ORF">OS493_022710</name>
</gene>
<dbReference type="PANTHER" id="PTHR23326">
    <property type="entry name" value="CCR4 NOT-RELATED"/>
    <property type="match status" value="1"/>
</dbReference>
<feature type="compositionally biased region" description="Polar residues" evidence="16">
    <location>
        <begin position="145"/>
        <end position="162"/>
    </location>
</feature>
<dbReference type="EMBL" id="MU827793">
    <property type="protein sequence ID" value="KAJ7330189.1"/>
    <property type="molecule type" value="Genomic_DNA"/>
</dbReference>
<feature type="compositionally biased region" description="Low complexity" evidence="16">
    <location>
        <begin position="223"/>
        <end position="236"/>
    </location>
</feature>
<evidence type="ECO:0000256" key="4">
    <source>
        <dbReference type="ARBA" id="ARBA00022473"/>
    </source>
</evidence>
<dbReference type="Proteomes" id="UP001163046">
    <property type="component" value="Unassembled WGS sequence"/>
</dbReference>
<feature type="compositionally biased region" description="Polar residues" evidence="16">
    <location>
        <begin position="207"/>
        <end position="221"/>
    </location>
</feature>
<accession>A0A9W9YDV2</accession>
<feature type="region of interest" description="Disordered" evidence="16">
    <location>
        <begin position="197"/>
        <end position="293"/>
    </location>
</feature>
<feature type="region of interest" description="Disordered" evidence="16">
    <location>
        <begin position="366"/>
        <end position="428"/>
    </location>
</feature>
<feature type="region of interest" description="Disordered" evidence="16">
    <location>
        <begin position="1"/>
        <end position="36"/>
    </location>
</feature>
<evidence type="ECO:0000313" key="18">
    <source>
        <dbReference type="EMBL" id="KAJ7330189.1"/>
    </source>
</evidence>
<evidence type="ECO:0000256" key="12">
    <source>
        <dbReference type="ARBA" id="ARBA00023242"/>
    </source>
</evidence>
<dbReference type="GO" id="GO:0005829">
    <property type="term" value="C:cytosol"/>
    <property type="evidence" value="ECO:0007669"/>
    <property type="project" value="UniProtKB-ARBA"/>
</dbReference>
<evidence type="ECO:0000256" key="13">
    <source>
        <dbReference type="ARBA" id="ARBA00064045"/>
    </source>
</evidence>
<dbReference type="InterPro" id="IPR038635">
    <property type="entry name" value="CCR4-NOT_su2/3/5_C_sf"/>
</dbReference>
<dbReference type="GO" id="GO:0030015">
    <property type="term" value="C:CCR4-NOT core complex"/>
    <property type="evidence" value="ECO:0007669"/>
    <property type="project" value="InterPro"/>
</dbReference>
<keyword evidence="10" id="KW-0943">RNA-mediated gene silencing</keyword>
<keyword evidence="11" id="KW-0804">Transcription</keyword>
<evidence type="ECO:0000256" key="15">
    <source>
        <dbReference type="ARBA" id="ARBA00083550"/>
    </source>
</evidence>
<evidence type="ECO:0000256" key="11">
    <source>
        <dbReference type="ARBA" id="ARBA00023163"/>
    </source>
</evidence>
<name>A0A9W9YDV2_9CNID</name>
<evidence type="ECO:0000313" key="19">
    <source>
        <dbReference type="Proteomes" id="UP001163046"/>
    </source>
</evidence>
<organism evidence="18 19">
    <name type="scientific">Desmophyllum pertusum</name>
    <dbReference type="NCBI Taxonomy" id="174260"/>
    <lineage>
        <taxon>Eukaryota</taxon>
        <taxon>Metazoa</taxon>
        <taxon>Cnidaria</taxon>
        <taxon>Anthozoa</taxon>
        <taxon>Hexacorallia</taxon>
        <taxon>Scleractinia</taxon>
        <taxon>Caryophylliina</taxon>
        <taxon>Caryophylliidae</taxon>
        <taxon>Desmophyllum</taxon>
    </lineage>
</organism>
<keyword evidence="7" id="KW-0597">Phosphoprotein</keyword>
<comment type="caution">
    <text evidence="18">The sequence shown here is derived from an EMBL/GenBank/DDBJ whole genome shotgun (WGS) entry which is preliminary data.</text>
</comment>
<dbReference type="GO" id="GO:2000036">
    <property type="term" value="P:regulation of stem cell population maintenance"/>
    <property type="evidence" value="ECO:0007669"/>
    <property type="project" value="UniProtKB-ARBA"/>
</dbReference>
<evidence type="ECO:0000256" key="5">
    <source>
        <dbReference type="ARBA" id="ARBA00022490"/>
    </source>
</evidence>
<dbReference type="GO" id="GO:0031047">
    <property type="term" value="P:regulatory ncRNA-mediated gene silencing"/>
    <property type="evidence" value="ECO:0007669"/>
    <property type="project" value="UniProtKB-KW"/>
</dbReference>
<evidence type="ECO:0000256" key="3">
    <source>
        <dbReference type="ARBA" id="ARBA00007682"/>
    </source>
</evidence>
<evidence type="ECO:0000256" key="8">
    <source>
        <dbReference type="ARBA" id="ARBA00022845"/>
    </source>
</evidence>
<evidence type="ECO:0000256" key="2">
    <source>
        <dbReference type="ARBA" id="ARBA00004496"/>
    </source>
</evidence>
<feature type="compositionally biased region" description="Low complexity" evidence="16">
    <location>
        <begin position="371"/>
        <end position="382"/>
    </location>
</feature>
<feature type="compositionally biased region" description="Polar residues" evidence="16">
    <location>
        <begin position="88"/>
        <end position="122"/>
    </location>
</feature>
<dbReference type="GO" id="GO:0006417">
    <property type="term" value="P:regulation of translation"/>
    <property type="evidence" value="ECO:0007669"/>
    <property type="project" value="UniProtKB-KW"/>
</dbReference>
<dbReference type="FunFam" id="2.30.30.1020:FF:000001">
    <property type="entry name" value="Putative CCR4-NOT transcription complex subunit 2"/>
    <property type="match status" value="1"/>
</dbReference>
<dbReference type="OrthoDB" id="25391at2759"/>
<comment type="subunit">
    <text evidence="13">Component of the CCR4-NOT complex; distinct complexes seem to exist that differ in the participation of probably mutually exclusive catalytic subunits. In the complex interacts directly with CNOT3. Interacts with NCOR1, NCOR2. HDAC3 and GPS2.</text>
</comment>
<dbReference type="Gene3D" id="2.30.30.1020">
    <property type="entry name" value="CCR4-NOT complex subunit 2/3/5, C-terminal domain"/>
    <property type="match status" value="1"/>
</dbReference>
<comment type="similarity">
    <text evidence="3">Belongs to the CNOT2/3/5 family.</text>
</comment>
<evidence type="ECO:0000256" key="14">
    <source>
        <dbReference type="ARBA" id="ARBA00071434"/>
    </source>
</evidence>
<reference evidence="18" key="1">
    <citation type="submission" date="2023-01" db="EMBL/GenBank/DDBJ databases">
        <title>Genome assembly of the deep-sea coral Lophelia pertusa.</title>
        <authorList>
            <person name="Herrera S."/>
            <person name="Cordes E."/>
        </authorList>
    </citation>
    <scope>NUCLEOTIDE SEQUENCE</scope>
    <source>
        <strain evidence="18">USNM1676648</strain>
        <tissue evidence="18">Polyp</tissue>
    </source>
</reference>
<keyword evidence="4" id="KW-0217">Developmental protein</keyword>
<evidence type="ECO:0000256" key="9">
    <source>
        <dbReference type="ARBA" id="ARBA00023015"/>
    </source>
</evidence>
<proteinExistence type="inferred from homology"/>
<feature type="compositionally biased region" description="Polar residues" evidence="16">
    <location>
        <begin position="280"/>
        <end position="292"/>
    </location>
</feature>
<keyword evidence="5" id="KW-0963">Cytoplasm</keyword>
<sequence length="680" mass="72401">MAHHRPLGDPLSGINQYSFPPRKGQQELSPGGRKNMSAIGSLRKKLAVFNDDGDDDYGSAGMYFNPSMFPPHRPEKEPHLGSLYGTPSGMQSPGPHQSNFYGSGLPSSNTHGLPPNVNSMQVPPNAPRGMSSAQFGRSLSHPGPTHSTTSLSGTVSTPGVPSMPSSLHNMVGSQGGNMSSQSASRGILSMGPRGMMGQMPPGAGHLGNQSSLNNLPKTSRAISMPSSLSSGSSRSSPVLAIGMTPPQAPQQQQTHQQRSFNLGGNSSSSVSGPMSSFGLTRSQSTSGVSQGMGSAGLPLFSGAFAPPGAPDSPKSLRHIFAGAGQGLSDISPGGSSGLDLSEFPALANRSRLESLTRVEGVARLDSIGGVSAPPSSLPSRPSYGVVSKPQEPPPDFSIHNEDFPALPGSNAFKPENQTESSVIQDLSKPQLLSTSSSIFPGTDLRGGSSYEQALKDVAKDARFAAGESKSNSSNHKQPPRGIQTSPSGMISNIPKGMVTDQFGMIGLLTFIRAAETEPNLVTLALGSDLTTLGLNLNSPESLYHTFGSPFADSPCRPHEIDYHVPSEYRINSFIRDKLAPIKLSRYGEDLLFYLYYTNGGDILQLAAAAELYARDWRYHKDERLWLTRAPGVEPQLKTSSYERGTYYFFDCSSWRKVAKEFHLEYDKLEDKPTLQSVSAQ</sequence>
<feature type="compositionally biased region" description="Low complexity" evidence="16">
    <location>
        <begin position="249"/>
        <end position="279"/>
    </location>
</feature>
<keyword evidence="12" id="KW-0539">Nucleus</keyword>
<evidence type="ECO:0000256" key="10">
    <source>
        <dbReference type="ARBA" id="ARBA00023158"/>
    </source>
</evidence>
<dbReference type="Pfam" id="PF04153">
    <property type="entry name" value="NOT2_3_5_C"/>
    <property type="match status" value="1"/>
</dbReference>
<feature type="compositionally biased region" description="Polar residues" evidence="16">
    <location>
        <begin position="468"/>
        <end position="490"/>
    </location>
</feature>
<evidence type="ECO:0000256" key="7">
    <source>
        <dbReference type="ARBA" id="ARBA00022553"/>
    </source>
</evidence>
<evidence type="ECO:0000256" key="1">
    <source>
        <dbReference type="ARBA" id="ARBA00004123"/>
    </source>
</evidence>
<keyword evidence="19" id="KW-1185">Reference proteome</keyword>
<feature type="region of interest" description="Disordered" evidence="16">
    <location>
        <begin position="464"/>
        <end position="490"/>
    </location>
</feature>
<keyword evidence="8" id="KW-0810">Translation regulation</keyword>
<evidence type="ECO:0000256" key="16">
    <source>
        <dbReference type="SAM" id="MobiDB-lite"/>
    </source>
</evidence>
<dbReference type="GO" id="GO:0006355">
    <property type="term" value="P:regulation of DNA-templated transcription"/>
    <property type="evidence" value="ECO:0007669"/>
    <property type="project" value="InterPro"/>
</dbReference>
<feature type="domain" description="NOT2/NOT3/NOT5 C-terminal" evidence="17">
    <location>
        <begin position="543"/>
        <end position="668"/>
    </location>
</feature>
<evidence type="ECO:0000259" key="17">
    <source>
        <dbReference type="Pfam" id="PF04153"/>
    </source>
</evidence>
<dbReference type="InterPro" id="IPR040168">
    <property type="entry name" value="Not2/3/5"/>
</dbReference>
<comment type="subcellular location">
    <subcellularLocation>
        <location evidence="2">Cytoplasm</location>
    </subcellularLocation>
    <subcellularLocation>
        <location evidence="1">Nucleus</location>
    </subcellularLocation>
</comment>
<keyword evidence="9" id="KW-0805">Transcription regulation</keyword>
<keyword evidence="6" id="KW-0678">Repressor</keyword>
<feature type="region of interest" description="Disordered" evidence="16">
    <location>
        <begin position="69"/>
        <end position="162"/>
    </location>
</feature>